<feature type="transmembrane region" description="Helical" evidence="1">
    <location>
        <begin position="15"/>
        <end position="32"/>
    </location>
</feature>
<keyword evidence="3" id="KW-1185">Reference proteome</keyword>
<evidence type="ECO:0000313" key="3">
    <source>
        <dbReference type="Proteomes" id="UP000241462"/>
    </source>
</evidence>
<keyword evidence="1" id="KW-0472">Membrane</keyword>
<dbReference type="InParanoid" id="A0A2T3A6J9"/>
<keyword evidence="1" id="KW-1133">Transmembrane helix</keyword>
<dbReference type="Proteomes" id="UP000241462">
    <property type="component" value="Unassembled WGS sequence"/>
</dbReference>
<dbReference type="AlphaFoldDB" id="A0A2T3A6J9"/>
<sequence length="56" mass="6411">MRTLGNRASTDRTELFAIFTLVRAVHALFMWIHGQGVPTMIHVSMDGVWRKLRALT</sequence>
<accession>A0A2T3A6J9</accession>
<gene>
    <name evidence="2" type="ORF">BD289DRAFT_435303</name>
</gene>
<dbReference type="EMBL" id="KZ678453">
    <property type="protein sequence ID" value="PSR83836.1"/>
    <property type="molecule type" value="Genomic_DNA"/>
</dbReference>
<evidence type="ECO:0000313" key="2">
    <source>
        <dbReference type="EMBL" id="PSR83836.1"/>
    </source>
</evidence>
<proteinExistence type="predicted"/>
<evidence type="ECO:0000256" key="1">
    <source>
        <dbReference type="SAM" id="Phobius"/>
    </source>
</evidence>
<keyword evidence="1" id="KW-0812">Transmembrane</keyword>
<name>A0A2T3A6J9_9PEZI</name>
<reference evidence="2 3" key="1">
    <citation type="journal article" date="2018" name="Mycol. Prog.">
        <title>Coniella lustricola, a new species from submerged detritus.</title>
        <authorList>
            <person name="Raudabaugh D.B."/>
            <person name="Iturriaga T."/>
            <person name="Carver A."/>
            <person name="Mondo S."/>
            <person name="Pangilinan J."/>
            <person name="Lipzen A."/>
            <person name="He G."/>
            <person name="Amirebrahimi M."/>
            <person name="Grigoriev I.V."/>
            <person name="Miller A.N."/>
        </authorList>
    </citation>
    <scope>NUCLEOTIDE SEQUENCE [LARGE SCALE GENOMIC DNA]</scope>
    <source>
        <strain evidence="2 3">B22-T-1</strain>
    </source>
</reference>
<protein>
    <submittedName>
        <fullName evidence="2">Uncharacterized protein</fullName>
    </submittedName>
</protein>
<organism evidence="2 3">
    <name type="scientific">Coniella lustricola</name>
    <dbReference type="NCBI Taxonomy" id="2025994"/>
    <lineage>
        <taxon>Eukaryota</taxon>
        <taxon>Fungi</taxon>
        <taxon>Dikarya</taxon>
        <taxon>Ascomycota</taxon>
        <taxon>Pezizomycotina</taxon>
        <taxon>Sordariomycetes</taxon>
        <taxon>Sordariomycetidae</taxon>
        <taxon>Diaporthales</taxon>
        <taxon>Schizoparmaceae</taxon>
        <taxon>Coniella</taxon>
    </lineage>
</organism>